<keyword evidence="3" id="KW-1185">Reference proteome</keyword>
<evidence type="ECO:0000259" key="1">
    <source>
        <dbReference type="Pfam" id="PF20153"/>
    </source>
</evidence>
<feature type="domain" description="DUF6535" evidence="1">
    <location>
        <begin position="101"/>
        <end position="205"/>
    </location>
</feature>
<dbReference type="Proteomes" id="UP000054279">
    <property type="component" value="Unassembled WGS sequence"/>
</dbReference>
<dbReference type="HOGENOM" id="CLU_1338260_0_0_1"/>
<dbReference type="EMBL" id="KN837281">
    <property type="protein sequence ID" value="KIJ29528.1"/>
    <property type="molecule type" value="Genomic_DNA"/>
</dbReference>
<evidence type="ECO:0000313" key="3">
    <source>
        <dbReference type="Proteomes" id="UP000054279"/>
    </source>
</evidence>
<protein>
    <recommendedName>
        <fullName evidence="1">DUF6535 domain-containing protein</fullName>
    </recommendedName>
</protein>
<accession>A0A0C9TIW1</accession>
<organism evidence="2 3">
    <name type="scientific">Sphaerobolus stellatus (strain SS14)</name>
    <dbReference type="NCBI Taxonomy" id="990650"/>
    <lineage>
        <taxon>Eukaryota</taxon>
        <taxon>Fungi</taxon>
        <taxon>Dikarya</taxon>
        <taxon>Basidiomycota</taxon>
        <taxon>Agaricomycotina</taxon>
        <taxon>Agaricomycetes</taxon>
        <taxon>Phallomycetidae</taxon>
        <taxon>Geastrales</taxon>
        <taxon>Sphaerobolaceae</taxon>
        <taxon>Sphaerobolus</taxon>
    </lineage>
</organism>
<evidence type="ECO:0000313" key="2">
    <source>
        <dbReference type="EMBL" id="KIJ29528.1"/>
    </source>
</evidence>
<sequence>MSPNGGAIQASSEVDAFWINTLFQTMLGLQSSLKEIVRILHDSDFFSSTLTDTQSVSGLSITGLQNKLTRSSWTSIMAIWMPYLFLPAFFPPSAQHSLILINATLDMNATHFSYNELLPGEPPNSPIRASQSLGYLSLSLSLLAAFGAVLAKRWLSHFKTSRFGHGSIKERVTLRHRRRSGIETWRLPLLLDMLPVMLQFSLIFF</sequence>
<proteinExistence type="predicted"/>
<dbReference type="AlphaFoldDB" id="A0A0C9TIW1"/>
<dbReference type="Pfam" id="PF20153">
    <property type="entry name" value="DUF6535"/>
    <property type="match status" value="1"/>
</dbReference>
<name>A0A0C9TIW1_SPHS4</name>
<reference evidence="2 3" key="1">
    <citation type="submission" date="2014-06" db="EMBL/GenBank/DDBJ databases">
        <title>Evolutionary Origins and Diversification of the Mycorrhizal Mutualists.</title>
        <authorList>
            <consortium name="DOE Joint Genome Institute"/>
            <consortium name="Mycorrhizal Genomics Consortium"/>
            <person name="Kohler A."/>
            <person name="Kuo A."/>
            <person name="Nagy L.G."/>
            <person name="Floudas D."/>
            <person name="Copeland A."/>
            <person name="Barry K.W."/>
            <person name="Cichocki N."/>
            <person name="Veneault-Fourrey C."/>
            <person name="LaButti K."/>
            <person name="Lindquist E.A."/>
            <person name="Lipzen A."/>
            <person name="Lundell T."/>
            <person name="Morin E."/>
            <person name="Murat C."/>
            <person name="Riley R."/>
            <person name="Ohm R."/>
            <person name="Sun H."/>
            <person name="Tunlid A."/>
            <person name="Henrissat B."/>
            <person name="Grigoriev I.V."/>
            <person name="Hibbett D.S."/>
            <person name="Martin F."/>
        </authorList>
    </citation>
    <scope>NUCLEOTIDE SEQUENCE [LARGE SCALE GENOMIC DNA]</scope>
    <source>
        <strain evidence="2 3">SS14</strain>
    </source>
</reference>
<gene>
    <name evidence="2" type="ORF">M422DRAFT_269063</name>
</gene>
<dbReference type="InterPro" id="IPR045338">
    <property type="entry name" value="DUF6535"/>
</dbReference>